<name>A0ABS8WHI2_DATST</name>
<accession>A0ABS8WHI2</accession>
<reference evidence="1 2" key="1">
    <citation type="journal article" date="2021" name="BMC Genomics">
        <title>Datura genome reveals duplications of psychoactive alkaloid biosynthetic genes and high mutation rate following tissue culture.</title>
        <authorList>
            <person name="Rajewski A."/>
            <person name="Carter-House D."/>
            <person name="Stajich J."/>
            <person name="Litt A."/>
        </authorList>
    </citation>
    <scope>NUCLEOTIDE SEQUENCE [LARGE SCALE GENOMIC DNA]</scope>
    <source>
        <strain evidence="1">AR-01</strain>
    </source>
</reference>
<organism evidence="1 2">
    <name type="scientific">Datura stramonium</name>
    <name type="common">Jimsonweed</name>
    <name type="synonym">Common thornapple</name>
    <dbReference type="NCBI Taxonomy" id="4076"/>
    <lineage>
        <taxon>Eukaryota</taxon>
        <taxon>Viridiplantae</taxon>
        <taxon>Streptophyta</taxon>
        <taxon>Embryophyta</taxon>
        <taxon>Tracheophyta</taxon>
        <taxon>Spermatophyta</taxon>
        <taxon>Magnoliopsida</taxon>
        <taxon>eudicotyledons</taxon>
        <taxon>Gunneridae</taxon>
        <taxon>Pentapetalae</taxon>
        <taxon>asterids</taxon>
        <taxon>lamiids</taxon>
        <taxon>Solanales</taxon>
        <taxon>Solanaceae</taxon>
        <taxon>Solanoideae</taxon>
        <taxon>Datureae</taxon>
        <taxon>Datura</taxon>
    </lineage>
</organism>
<evidence type="ECO:0000313" key="2">
    <source>
        <dbReference type="Proteomes" id="UP000823775"/>
    </source>
</evidence>
<dbReference type="Proteomes" id="UP000823775">
    <property type="component" value="Unassembled WGS sequence"/>
</dbReference>
<proteinExistence type="predicted"/>
<protein>
    <submittedName>
        <fullName evidence="1">Uncharacterized protein</fullName>
    </submittedName>
</protein>
<sequence length="109" mass="11477">MGPTQPPAGFVVMPVLQDTMVRILSYLEGMSHERALPSTPSGSEVRGEAHISAQEALQGVRGLGVQPAAAALHLEILPVLVRVVKAAKHQVRLYGVHTLGIRAAVASLV</sequence>
<keyword evidence="2" id="KW-1185">Reference proteome</keyword>
<comment type="caution">
    <text evidence="1">The sequence shown here is derived from an EMBL/GenBank/DDBJ whole genome shotgun (WGS) entry which is preliminary data.</text>
</comment>
<evidence type="ECO:0000313" key="1">
    <source>
        <dbReference type="EMBL" id="MCE3049421.1"/>
    </source>
</evidence>
<dbReference type="EMBL" id="JACEIK010006878">
    <property type="protein sequence ID" value="MCE3049421.1"/>
    <property type="molecule type" value="Genomic_DNA"/>
</dbReference>
<gene>
    <name evidence="1" type="ORF">HAX54_044799</name>
</gene>